<dbReference type="InterPro" id="IPR048395">
    <property type="entry name" value="Glyco_hydro_31_C"/>
</dbReference>
<evidence type="ECO:0000313" key="8">
    <source>
        <dbReference type="Proteomes" id="UP000095649"/>
    </source>
</evidence>
<protein>
    <submittedName>
        <fullName evidence="7">Alpha-xylosidase</fullName>
        <ecNumber evidence="7">3.2.1.177</ecNumber>
    </submittedName>
</protein>
<dbReference type="PANTHER" id="PTHR22762:SF165">
    <property type="entry name" value="PUTATIVE (AFU_ORTHOLOGUE AFUA_1G06560)-RELATED"/>
    <property type="match status" value="1"/>
</dbReference>
<dbReference type="AlphaFoldDB" id="A0A173U916"/>
<comment type="similarity">
    <text evidence="1 2">Belongs to the glycosyl hydrolase 31 family.</text>
</comment>
<dbReference type="SUPFAM" id="SSF74650">
    <property type="entry name" value="Galactose mutarotase-like"/>
    <property type="match status" value="1"/>
</dbReference>
<feature type="domain" description="Glycoside hydrolase family 31 TIM barrel" evidence="3">
    <location>
        <begin position="259"/>
        <end position="590"/>
    </location>
</feature>
<organism evidence="7 8">
    <name type="scientific">Faecalibacterium prausnitzii</name>
    <dbReference type="NCBI Taxonomy" id="853"/>
    <lineage>
        <taxon>Bacteria</taxon>
        <taxon>Bacillati</taxon>
        <taxon>Bacillota</taxon>
        <taxon>Clostridia</taxon>
        <taxon>Eubacteriales</taxon>
        <taxon>Oscillospiraceae</taxon>
        <taxon>Faecalibacterium</taxon>
    </lineage>
</organism>
<dbReference type="InterPro" id="IPR011013">
    <property type="entry name" value="Gal_mutarotase_sf_dom"/>
</dbReference>
<dbReference type="GO" id="GO:0030246">
    <property type="term" value="F:carbohydrate binding"/>
    <property type="evidence" value="ECO:0007669"/>
    <property type="project" value="InterPro"/>
</dbReference>
<dbReference type="Pfam" id="PF21365">
    <property type="entry name" value="Glyco_hydro_31_3rd"/>
    <property type="match status" value="1"/>
</dbReference>
<dbReference type="PANTHER" id="PTHR22762">
    <property type="entry name" value="ALPHA-GLUCOSIDASE"/>
    <property type="match status" value="1"/>
</dbReference>
<evidence type="ECO:0000259" key="6">
    <source>
        <dbReference type="Pfam" id="PF21365"/>
    </source>
</evidence>
<dbReference type="InterPro" id="IPR025887">
    <property type="entry name" value="Glyco_hydro_31_N_dom"/>
</dbReference>
<keyword evidence="2 7" id="KW-0378">Hydrolase</keyword>
<dbReference type="RefSeq" id="WP_055186368.1">
    <property type="nucleotide sequence ID" value="NZ_CYXN01000017.1"/>
</dbReference>
<dbReference type="CDD" id="cd06599">
    <property type="entry name" value="GH31_glycosidase_Aec37"/>
    <property type="match status" value="1"/>
</dbReference>
<dbReference type="SUPFAM" id="SSF51445">
    <property type="entry name" value="(Trans)glycosidases"/>
    <property type="match status" value="1"/>
</dbReference>
<evidence type="ECO:0000259" key="4">
    <source>
        <dbReference type="Pfam" id="PF13802"/>
    </source>
</evidence>
<dbReference type="Gene3D" id="3.20.20.80">
    <property type="entry name" value="Glycosidases"/>
    <property type="match status" value="1"/>
</dbReference>
<accession>A0A173U916</accession>
<dbReference type="Pfam" id="PF13802">
    <property type="entry name" value="Gal_mutarotas_2"/>
    <property type="match status" value="1"/>
</dbReference>
<dbReference type="EMBL" id="CYXN01000017">
    <property type="protein sequence ID" value="CUN10960.1"/>
    <property type="molecule type" value="Genomic_DNA"/>
</dbReference>
<dbReference type="InterPro" id="IPR017853">
    <property type="entry name" value="GH"/>
</dbReference>
<dbReference type="GO" id="GO:0061634">
    <property type="term" value="F:alpha-D-xyloside xylohydrolase"/>
    <property type="evidence" value="ECO:0007669"/>
    <property type="project" value="UniProtKB-EC"/>
</dbReference>
<dbReference type="EC" id="3.2.1.177" evidence="7"/>
<dbReference type="Pfam" id="PF17137">
    <property type="entry name" value="DUF5110"/>
    <property type="match status" value="1"/>
</dbReference>
<proteinExistence type="inferred from homology"/>
<feature type="domain" description="Glycosyl hydrolase family 31 C-terminal" evidence="6">
    <location>
        <begin position="598"/>
        <end position="687"/>
    </location>
</feature>
<feature type="domain" description="DUF5110" evidence="5">
    <location>
        <begin position="704"/>
        <end position="768"/>
    </location>
</feature>
<evidence type="ECO:0000313" key="7">
    <source>
        <dbReference type="EMBL" id="CUN10960.1"/>
    </source>
</evidence>
<feature type="domain" description="Glycoside hydrolase family 31 N-terminal" evidence="4">
    <location>
        <begin position="25"/>
        <end position="212"/>
    </location>
</feature>
<dbReference type="GO" id="GO:0005975">
    <property type="term" value="P:carbohydrate metabolic process"/>
    <property type="evidence" value="ECO:0007669"/>
    <property type="project" value="InterPro"/>
</dbReference>
<dbReference type="CDD" id="cd14752">
    <property type="entry name" value="GH31_N"/>
    <property type="match status" value="1"/>
</dbReference>
<dbReference type="InterPro" id="IPR000322">
    <property type="entry name" value="Glyco_hydro_31_TIM"/>
</dbReference>
<dbReference type="Gene3D" id="2.60.40.1180">
    <property type="entry name" value="Golgi alpha-mannosidase II"/>
    <property type="match status" value="2"/>
</dbReference>
<evidence type="ECO:0000259" key="3">
    <source>
        <dbReference type="Pfam" id="PF01055"/>
    </source>
</evidence>
<gene>
    <name evidence="7" type="primary">yicI_2</name>
    <name evidence="7" type="ORF">ERS852582_01961</name>
</gene>
<dbReference type="InterPro" id="IPR013780">
    <property type="entry name" value="Glyco_hydro_b"/>
</dbReference>
<dbReference type="InterPro" id="IPR033403">
    <property type="entry name" value="DUF5110"/>
</dbReference>
<name>A0A173U916_9FIRM</name>
<evidence type="ECO:0000256" key="2">
    <source>
        <dbReference type="RuleBase" id="RU361185"/>
    </source>
</evidence>
<dbReference type="OrthoDB" id="176168at2"/>
<keyword evidence="2 7" id="KW-0326">Glycosidase</keyword>
<dbReference type="Pfam" id="PF01055">
    <property type="entry name" value="Glyco_hydro_31_2nd"/>
    <property type="match status" value="1"/>
</dbReference>
<dbReference type="Gene3D" id="2.60.40.1760">
    <property type="entry name" value="glycosyl hydrolase (family 31)"/>
    <property type="match status" value="1"/>
</dbReference>
<reference evidence="7 8" key="1">
    <citation type="submission" date="2015-09" db="EMBL/GenBank/DDBJ databases">
        <authorList>
            <consortium name="Pathogen Informatics"/>
        </authorList>
    </citation>
    <scope>NUCLEOTIDE SEQUENCE [LARGE SCALE GENOMIC DNA]</scope>
    <source>
        <strain evidence="7 8">2789STDY5834970</strain>
    </source>
</reference>
<sequence>MLLRSFESFEKTENGYLIHGDAADVKLIFMTDDIIRIRVHFDKGTPMEEESYTLVTTAWEDRMDALLKDERTRITALDVPCAEDDKALTFETAHLTLKLFKKPFHFELFDKSGKLIYQDLRERAFEKDQIGRLSHFSKVDREYDHFYGFGEKTGHLDKKGRRLRMSPKDAIGHDPETGDPMYKHIPFYIRVNEHDLRPVGLFYHNSYDCVFDLGEELSGYWERYCYYQTDGGDIDLFLLAGETLPEILNEYTLLTGRSALPTKQSLGYCASTMYYAELEKNCDEEIYKVIDKHEKEGILIDNFWLASGYSSGEKDNLRYVFNWNHKRFPDPEKFFENMNARGINVIPNLKPGILKHHPYIDLFEKNDVFIKTPDGKAPYYGRWWGGEGRFFDFTGPNGRNTWKQLLEENILKKGTKTVWNDNCEMDGVEDRDAQCDFEGKKGTMAELKILHSNLMAYTAKQALADVYPGERPYIINRAGYAGIQRYAQVWGGDNLTDWRTVKFNIATILGMGLSGCSNMGCDIGGFAGPAPEAELLLRWLQNGIFQPRFCLNSANNDNTVTQPWMYEENLPYIRAAYQLRYRLMPTLYSLMYESNQNGMPAWRPLFLEFPDDPKCYTDKNLTFMFGKSILVANVVEKGATTRTVYLPAGCTWYDMNDNLRAYEGGQTIEVPVTLASIPMFLRGSAVVVTTEDVKHILKDTMRQIDLLVAAETDTSFVLYDDDGHTEDYKNGVYAKTTITVKAGDRTDIRFATEGSYESPVERMTLKLVSKKKGALWASVDGQQLPQYIVRDGWEAAESGWYYNLPDRTIWVKFAKPAKKDFTVTVSTEKFDLIGMAED</sequence>
<dbReference type="Proteomes" id="UP000095649">
    <property type="component" value="Unassembled WGS sequence"/>
</dbReference>
<evidence type="ECO:0000259" key="5">
    <source>
        <dbReference type="Pfam" id="PF17137"/>
    </source>
</evidence>
<dbReference type="SUPFAM" id="SSF51011">
    <property type="entry name" value="Glycosyl hydrolase domain"/>
    <property type="match status" value="1"/>
</dbReference>
<evidence type="ECO:0000256" key="1">
    <source>
        <dbReference type="ARBA" id="ARBA00007806"/>
    </source>
</evidence>